<evidence type="ECO:0000256" key="1">
    <source>
        <dbReference type="SAM" id="MobiDB-lite"/>
    </source>
</evidence>
<dbReference type="GO" id="GO:0005694">
    <property type="term" value="C:chromosome"/>
    <property type="evidence" value="ECO:0007669"/>
    <property type="project" value="TreeGrafter"/>
</dbReference>
<accession>A0A9X3D956</accession>
<dbReference type="EMBL" id="JAPKFM010000038">
    <property type="protein sequence ID" value="MCX2967007.1"/>
    <property type="molecule type" value="Genomic_DNA"/>
</dbReference>
<dbReference type="PANTHER" id="PTHR33375:SF7">
    <property type="entry name" value="CHROMOSOME 2-PARTITIONING PROTEIN PARB-RELATED"/>
    <property type="match status" value="1"/>
</dbReference>
<evidence type="ECO:0000313" key="4">
    <source>
        <dbReference type="Proteomes" id="UP001143347"/>
    </source>
</evidence>
<dbReference type="GO" id="GO:0007059">
    <property type="term" value="P:chromosome segregation"/>
    <property type="evidence" value="ECO:0007669"/>
    <property type="project" value="TreeGrafter"/>
</dbReference>
<organism evidence="3 4">
    <name type="scientific">Gordonia aquimaris</name>
    <dbReference type="NCBI Taxonomy" id="2984863"/>
    <lineage>
        <taxon>Bacteria</taxon>
        <taxon>Bacillati</taxon>
        <taxon>Actinomycetota</taxon>
        <taxon>Actinomycetes</taxon>
        <taxon>Mycobacteriales</taxon>
        <taxon>Gordoniaceae</taxon>
        <taxon>Gordonia</taxon>
    </lineage>
</organism>
<dbReference type="InterPro" id="IPR036086">
    <property type="entry name" value="ParB/Sulfiredoxin_sf"/>
</dbReference>
<dbReference type="CDD" id="cd16387">
    <property type="entry name" value="ParB_N_Srx"/>
    <property type="match status" value="1"/>
</dbReference>
<gene>
    <name evidence="3" type="ORF">OSB52_23305</name>
</gene>
<evidence type="ECO:0000259" key="2">
    <source>
        <dbReference type="SMART" id="SM00470"/>
    </source>
</evidence>
<keyword evidence="4" id="KW-1185">Reference proteome</keyword>
<protein>
    <submittedName>
        <fullName evidence="3">ParB/Srx family N-terminal domain-containing protein</fullName>
    </submittedName>
</protein>
<dbReference type="SUPFAM" id="SSF110849">
    <property type="entry name" value="ParB/Sulfiredoxin"/>
    <property type="match status" value="1"/>
</dbReference>
<dbReference type="SMART" id="SM00470">
    <property type="entry name" value="ParB"/>
    <property type="match status" value="1"/>
</dbReference>
<dbReference type="Gene3D" id="3.90.1530.10">
    <property type="entry name" value="Conserved hypothetical protein from pyrococcus furiosus pfu- 392566-001, ParB domain"/>
    <property type="match status" value="1"/>
</dbReference>
<name>A0A9X3D956_9ACTN</name>
<comment type="caution">
    <text evidence="3">The sequence shown here is derived from an EMBL/GenBank/DDBJ whole genome shotgun (WGS) entry which is preliminary data.</text>
</comment>
<dbReference type="Proteomes" id="UP001143347">
    <property type="component" value="Unassembled WGS sequence"/>
</dbReference>
<feature type="compositionally biased region" description="Low complexity" evidence="1">
    <location>
        <begin position="346"/>
        <end position="356"/>
    </location>
</feature>
<dbReference type="RefSeq" id="WP_182155036.1">
    <property type="nucleotide sequence ID" value="NZ_JAPKFM010000038.1"/>
</dbReference>
<feature type="domain" description="ParB-like N-terminal" evidence="2">
    <location>
        <begin position="17"/>
        <end position="104"/>
    </location>
</feature>
<dbReference type="InterPro" id="IPR003115">
    <property type="entry name" value="ParB_N"/>
</dbReference>
<reference evidence="3" key="1">
    <citation type="submission" date="2022-10" db="EMBL/GenBank/DDBJ databases">
        <title>WGS of marine actinomycetes from Thailand.</title>
        <authorList>
            <person name="Thawai C."/>
        </authorList>
    </citation>
    <scope>NUCLEOTIDE SEQUENCE</scope>
    <source>
        <strain evidence="3">SW21</strain>
    </source>
</reference>
<dbReference type="AlphaFoldDB" id="A0A9X3D956"/>
<feature type="region of interest" description="Disordered" evidence="1">
    <location>
        <begin position="346"/>
        <end position="372"/>
    </location>
</feature>
<proteinExistence type="predicted"/>
<dbReference type="PANTHER" id="PTHR33375">
    <property type="entry name" value="CHROMOSOME-PARTITIONING PROTEIN PARB-RELATED"/>
    <property type="match status" value="1"/>
</dbReference>
<sequence length="531" mass="58133">MTHNTTTETVTATGELRHLNPADLVIDTNIRTEAEATLTAEFVDSIRDGVRQPILAVEVDGEVRVRDGQRRTLAARKNALPTVPVYVVPVATDADDKALTVDRIVEQLASFEREGLRNRDRVAAIEQLALAGMSATKIAKATRTKKKDVDATLALAKSETTLDLIERGAALTLEQSATVAAYDHDPEAQQWLLDAAASGVFEHQAKLLADNADQRAEVLAQVAIYTADGIETVTREPDYRHTRARLERLVTADGTPAQVDDVPTDQRLAYVWADVTEWWTDAEGNTIDEDLIDWDLTEEDTPADAQPDEGLHDPRALTRHENRSIETTWYVNEFRDLGMSFRTYSGSTATSSATTTPAEEDPAEKEARKQERRRVRVLNAASLTAREVRIEKLTAWLARKTLPKGSAPTVAKFIATAMRAHHDMFGANSSQGNAAEIAATILGGDPAELIEQATTADRAQIIGLGIALASREAHMWKDAWRNVGDRHYLGGSQVSARAGYLHFLVEVTGYTLSDVEQVIAGDKQAADVPLD</sequence>
<dbReference type="InterPro" id="IPR050336">
    <property type="entry name" value="Chromosome_partition/occlusion"/>
</dbReference>
<evidence type="ECO:0000313" key="3">
    <source>
        <dbReference type="EMBL" id="MCX2967007.1"/>
    </source>
</evidence>